<dbReference type="InterPro" id="IPR027417">
    <property type="entry name" value="P-loop_NTPase"/>
</dbReference>
<dbReference type="RefSeq" id="WP_081728841.1">
    <property type="nucleotide sequence ID" value="NZ_NRRE01000019.1"/>
</dbReference>
<gene>
    <name evidence="4" type="ORF">CKO21_05340</name>
</gene>
<dbReference type="EMBL" id="NRRE01000019">
    <property type="protein sequence ID" value="MBK1696663.1"/>
    <property type="molecule type" value="Genomic_DNA"/>
</dbReference>
<evidence type="ECO:0000256" key="1">
    <source>
        <dbReference type="ARBA" id="ARBA00005771"/>
    </source>
</evidence>
<comment type="caution">
    <text evidence="4">The sequence shown here is derived from an EMBL/GenBank/DDBJ whole genome shotgun (WGS) entry which is preliminary data.</text>
</comment>
<reference evidence="4" key="2">
    <citation type="journal article" date="2020" name="Microorganisms">
        <title>Osmotic Adaptation and Compatible Solute Biosynthesis of Phototrophic Bacteria as Revealed from Genome Analyses.</title>
        <authorList>
            <person name="Imhoff J.F."/>
            <person name="Rahn T."/>
            <person name="Kunzel S."/>
            <person name="Keller A."/>
            <person name="Neulinger S.C."/>
        </authorList>
    </citation>
    <scope>NUCLEOTIDE SEQUENCE</scope>
    <source>
        <strain evidence="4">DSM 9154</strain>
    </source>
</reference>
<accession>A0A934QH32</accession>
<dbReference type="InterPro" id="IPR000863">
    <property type="entry name" value="Sulfotransferase_dom"/>
</dbReference>
<keyword evidence="2" id="KW-0808">Transferase</keyword>
<dbReference type="Gene3D" id="3.40.50.300">
    <property type="entry name" value="P-loop containing nucleotide triphosphate hydrolases"/>
    <property type="match status" value="1"/>
</dbReference>
<evidence type="ECO:0000313" key="5">
    <source>
        <dbReference type="Proteomes" id="UP000778970"/>
    </source>
</evidence>
<protein>
    <recommendedName>
        <fullName evidence="3">Sulfotransferase domain-containing protein</fullName>
    </recommendedName>
</protein>
<reference evidence="4" key="1">
    <citation type="submission" date="2017-08" db="EMBL/GenBank/DDBJ databases">
        <authorList>
            <person name="Imhoff J.F."/>
            <person name="Rahn T."/>
            <person name="Kuenzel S."/>
            <person name="Neulinger S.C."/>
        </authorList>
    </citation>
    <scope>NUCLEOTIDE SEQUENCE</scope>
    <source>
        <strain evidence="4">DSM 9154</strain>
    </source>
</reference>
<keyword evidence="5" id="KW-1185">Reference proteome</keyword>
<dbReference type="Pfam" id="PF00685">
    <property type="entry name" value="Sulfotransfer_1"/>
    <property type="match status" value="1"/>
</dbReference>
<dbReference type="Proteomes" id="UP000778970">
    <property type="component" value="Unassembled WGS sequence"/>
</dbReference>
<dbReference type="GO" id="GO:0008146">
    <property type="term" value="F:sulfotransferase activity"/>
    <property type="evidence" value="ECO:0007669"/>
    <property type="project" value="InterPro"/>
</dbReference>
<sequence>MLVICCGMPRSGSTLQFNIASRVVCEVQSGQRVPWRSQEDWRKAGEELRQMALSDQIYIIKTHLPSGMARDIADETKSVKFLYVHRDIRDVVASLKIKFKFSFKHALRRVSESLDLEEWLMTRPQSEILVQNYEELLNSLPLAIKNVANFLNVHLDPNIVQDIEKELNIEEAYSRSRKRKVPFEHLRRRINFVLGRKANFADEELMLHPQHVSGHKGAIGIWRDHLTDDELQEIKRVFGERMLRGAHD</sequence>
<name>A0A934QH32_9PROT</name>
<comment type="similarity">
    <text evidence="1">Belongs to the sulfotransferase 1 family.</text>
</comment>
<evidence type="ECO:0000256" key="2">
    <source>
        <dbReference type="ARBA" id="ARBA00022679"/>
    </source>
</evidence>
<evidence type="ECO:0000313" key="4">
    <source>
        <dbReference type="EMBL" id="MBK1696663.1"/>
    </source>
</evidence>
<proteinExistence type="inferred from homology"/>
<feature type="domain" description="Sulfotransferase" evidence="3">
    <location>
        <begin position="3"/>
        <end position="242"/>
    </location>
</feature>
<dbReference type="PANTHER" id="PTHR11783">
    <property type="entry name" value="SULFOTRANSFERASE SULT"/>
    <property type="match status" value="1"/>
</dbReference>
<evidence type="ECO:0000259" key="3">
    <source>
        <dbReference type="Pfam" id="PF00685"/>
    </source>
</evidence>
<dbReference type="SUPFAM" id="SSF52540">
    <property type="entry name" value="P-loop containing nucleoside triphosphate hydrolases"/>
    <property type="match status" value="1"/>
</dbReference>
<organism evidence="4 5">
    <name type="scientific">Rhodovibrio salinarum</name>
    <dbReference type="NCBI Taxonomy" id="1087"/>
    <lineage>
        <taxon>Bacteria</taxon>
        <taxon>Pseudomonadati</taxon>
        <taxon>Pseudomonadota</taxon>
        <taxon>Alphaproteobacteria</taxon>
        <taxon>Rhodospirillales</taxon>
        <taxon>Rhodovibrionaceae</taxon>
        <taxon>Rhodovibrio</taxon>
    </lineage>
</organism>
<dbReference type="AlphaFoldDB" id="A0A934QH32"/>